<feature type="compositionally biased region" description="Basic residues" evidence="1">
    <location>
        <begin position="106"/>
        <end position="115"/>
    </location>
</feature>
<evidence type="ECO:0000313" key="3">
    <source>
        <dbReference type="Proteomes" id="UP000078559"/>
    </source>
</evidence>
<protein>
    <submittedName>
        <fullName evidence="2">Uncharacterized protein</fullName>
    </submittedName>
</protein>
<proteinExistence type="predicted"/>
<dbReference type="Proteomes" id="UP000078559">
    <property type="component" value="Chromosome 1"/>
</dbReference>
<dbReference type="EMBL" id="CM003098">
    <property type="protein sequence ID" value="KUI65101.1"/>
    <property type="molecule type" value="Genomic_DNA"/>
</dbReference>
<sequence>MVNLNPSLDGVWSDLGERCSSISSLFLACAAGGGSVRREPASPRSWERRRRRMTPGGVEFLTLPRVRLFGRTWAEALDVSHAVDAGCEEFGGAVRRARRGPGAERRRVRRRQRRR</sequence>
<accession>A0A194VLP5</accession>
<reference evidence="2" key="1">
    <citation type="submission" date="2014-12" db="EMBL/GenBank/DDBJ databases">
        <title>Genome Sequence of Valsa Canker Pathogens Uncovers a Specific Adaption of Colonization on Woody Bark.</title>
        <authorList>
            <person name="Yin Z."/>
            <person name="Liu H."/>
            <person name="Gao X."/>
            <person name="Li Z."/>
            <person name="Song N."/>
            <person name="Ke X."/>
            <person name="Dai Q."/>
            <person name="Wu Y."/>
            <person name="Sun Y."/>
            <person name="Xu J.-R."/>
            <person name="Kang Z.K."/>
            <person name="Wang L."/>
            <person name="Huang L."/>
        </authorList>
    </citation>
    <scope>NUCLEOTIDE SEQUENCE [LARGE SCALE GENOMIC DNA]</scope>
    <source>
        <strain evidence="2">03-8</strain>
    </source>
</reference>
<keyword evidence="3" id="KW-1185">Reference proteome</keyword>
<dbReference type="AlphaFoldDB" id="A0A194VLP5"/>
<gene>
    <name evidence="2" type="ORF">VM1G_11322</name>
</gene>
<evidence type="ECO:0000256" key="1">
    <source>
        <dbReference type="SAM" id="MobiDB-lite"/>
    </source>
</evidence>
<feature type="region of interest" description="Disordered" evidence="1">
    <location>
        <begin position="96"/>
        <end position="115"/>
    </location>
</feature>
<dbReference type="SMR" id="A0A194VLP5"/>
<evidence type="ECO:0000313" key="2">
    <source>
        <dbReference type="EMBL" id="KUI65101.1"/>
    </source>
</evidence>
<name>A0A194VLP5_CYTMA</name>
<organism evidence="2 3">
    <name type="scientific">Cytospora mali</name>
    <name type="common">Apple Valsa canker fungus</name>
    <name type="synonym">Valsa mali</name>
    <dbReference type="NCBI Taxonomy" id="578113"/>
    <lineage>
        <taxon>Eukaryota</taxon>
        <taxon>Fungi</taxon>
        <taxon>Dikarya</taxon>
        <taxon>Ascomycota</taxon>
        <taxon>Pezizomycotina</taxon>
        <taxon>Sordariomycetes</taxon>
        <taxon>Sordariomycetidae</taxon>
        <taxon>Diaporthales</taxon>
        <taxon>Cytosporaceae</taxon>
        <taxon>Cytospora</taxon>
    </lineage>
</organism>